<dbReference type="CDD" id="cd01004">
    <property type="entry name" value="PBP2_MidA_like"/>
    <property type="match status" value="1"/>
</dbReference>
<feature type="domain" description="Ionotropic glutamate receptor C-terminal" evidence="4">
    <location>
        <begin position="64"/>
        <end position="295"/>
    </location>
</feature>
<dbReference type="AlphaFoldDB" id="A0A852RL43"/>
<dbReference type="RefSeq" id="WP_179727469.1">
    <property type="nucleotide sequence ID" value="NZ_BAABEF010000001.1"/>
</dbReference>
<dbReference type="Proteomes" id="UP000582231">
    <property type="component" value="Unassembled WGS sequence"/>
</dbReference>
<dbReference type="SMART" id="SM00062">
    <property type="entry name" value="PBPb"/>
    <property type="match status" value="1"/>
</dbReference>
<proteinExistence type="predicted"/>
<evidence type="ECO:0000259" key="3">
    <source>
        <dbReference type="SMART" id="SM00062"/>
    </source>
</evidence>
<name>A0A852RL43_9ACTN</name>
<protein>
    <submittedName>
        <fullName evidence="5">Polar amino acid transport system substrate-binding protein</fullName>
    </submittedName>
</protein>
<evidence type="ECO:0000256" key="1">
    <source>
        <dbReference type="ARBA" id="ARBA00022729"/>
    </source>
</evidence>
<feature type="chain" id="PRO_5039175850" evidence="2">
    <location>
        <begin position="25"/>
        <end position="304"/>
    </location>
</feature>
<dbReference type="PANTHER" id="PTHR35936:SF17">
    <property type="entry name" value="ARGININE-BINDING EXTRACELLULAR PROTEIN ARTP"/>
    <property type="match status" value="1"/>
</dbReference>
<dbReference type="PANTHER" id="PTHR35936">
    <property type="entry name" value="MEMBRANE-BOUND LYTIC MUREIN TRANSGLYCOSYLASE F"/>
    <property type="match status" value="1"/>
</dbReference>
<evidence type="ECO:0000313" key="5">
    <source>
        <dbReference type="EMBL" id="NYD31348.1"/>
    </source>
</evidence>
<gene>
    <name evidence="5" type="ORF">BJ958_002894</name>
</gene>
<keyword evidence="6" id="KW-1185">Reference proteome</keyword>
<dbReference type="SMART" id="SM00079">
    <property type="entry name" value="PBPe"/>
    <property type="match status" value="1"/>
</dbReference>
<sequence length="304" mass="31125">MKNLVTGAAAAAVLAVGLSACTNASTDTGSKSKVDLPDASEKVAVETDDAAAALVPADIASKGTISVAMDASYPPFQMFAEDNKTIIGFDAEFATAVGERLGLEVELVNAGFDSILPGLAAGRYDMAESSFSVTPERQQTVDFVDYLQGGAGIAVAPGNPKNLSMDPLVLCGHKIAAQKGTTQAIEQLPDIAKMCTDAGKPAVEPELFPSQNDAILALNSGRVDGMMADSTAVSYQGALSGGKFELAPGDIYEARPTGIALPKGSPLKEAVSAAVKSLYDDGTVNKLAAKWDIPDSNLSPTPGA</sequence>
<dbReference type="EMBL" id="JACCBF010000001">
    <property type="protein sequence ID" value="NYD31348.1"/>
    <property type="molecule type" value="Genomic_DNA"/>
</dbReference>
<dbReference type="GO" id="GO:0016020">
    <property type="term" value="C:membrane"/>
    <property type="evidence" value="ECO:0007669"/>
    <property type="project" value="InterPro"/>
</dbReference>
<dbReference type="GO" id="GO:0015276">
    <property type="term" value="F:ligand-gated monoatomic ion channel activity"/>
    <property type="evidence" value="ECO:0007669"/>
    <property type="project" value="InterPro"/>
</dbReference>
<evidence type="ECO:0000313" key="6">
    <source>
        <dbReference type="Proteomes" id="UP000582231"/>
    </source>
</evidence>
<dbReference type="InterPro" id="IPR001320">
    <property type="entry name" value="Iontro_rcpt_C"/>
</dbReference>
<dbReference type="InterPro" id="IPR001638">
    <property type="entry name" value="Solute-binding_3/MltF_N"/>
</dbReference>
<evidence type="ECO:0000256" key="2">
    <source>
        <dbReference type="SAM" id="SignalP"/>
    </source>
</evidence>
<evidence type="ECO:0000259" key="4">
    <source>
        <dbReference type="SMART" id="SM00079"/>
    </source>
</evidence>
<dbReference type="PROSITE" id="PS51257">
    <property type="entry name" value="PROKAR_LIPOPROTEIN"/>
    <property type="match status" value="1"/>
</dbReference>
<feature type="signal peptide" evidence="2">
    <location>
        <begin position="1"/>
        <end position="24"/>
    </location>
</feature>
<comment type="caution">
    <text evidence="5">The sequence shown here is derived from an EMBL/GenBank/DDBJ whole genome shotgun (WGS) entry which is preliminary data.</text>
</comment>
<keyword evidence="1 2" id="KW-0732">Signal</keyword>
<accession>A0A852RL43</accession>
<reference evidence="5 6" key="1">
    <citation type="submission" date="2020-07" db="EMBL/GenBank/DDBJ databases">
        <title>Sequencing the genomes of 1000 actinobacteria strains.</title>
        <authorList>
            <person name="Klenk H.-P."/>
        </authorList>
    </citation>
    <scope>NUCLEOTIDE SEQUENCE [LARGE SCALE GENOMIC DNA]</scope>
    <source>
        <strain evidence="5 6">DSM 19082</strain>
    </source>
</reference>
<organism evidence="5 6">
    <name type="scientific">Nocardioides kongjuensis</name>
    <dbReference type="NCBI Taxonomy" id="349522"/>
    <lineage>
        <taxon>Bacteria</taxon>
        <taxon>Bacillati</taxon>
        <taxon>Actinomycetota</taxon>
        <taxon>Actinomycetes</taxon>
        <taxon>Propionibacteriales</taxon>
        <taxon>Nocardioidaceae</taxon>
        <taxon>Nocardioides</taxon>
    </lineage>
</organism>
<dbReference type="Pfam" id="PF00497">
    <property type="entry name" value="SBP_bac_3"/>
    <property type="match status" value="1"/>
</dbReference>
<feature type="domain" description="Solute-binding protein family 3/N-terminal" evidence="3">
    <location>
        <begin position="64"/>
        <end position="295"/>
    </location>
</feature>
<dbReference type="Gene3D" id="3.40.190.10">
    <property type="entry name" value="Periplasmic binding protein-like II"/>
    <property type="match status" value="2"/>
</dbReference>
<dbReference type="SUPFAM" id="SSF53850">
    <property type="entry name" value="Periplasmic binding protein-like II"/>
    <property type="match status" value="1"/>
</dbReference>